<dbReference type="EMBL" id="OFSQ01000026">
    <property type="protein sequence ID" value="SOY55791.1"/>
    <property type="molecule type" value="Genomic_DNA"/>
</dbReference>
<dbReference type="AlphaFoldDB" id="A0A975X4Y9"/>
<proteinExistence type="predicted"/>
<dbReference type="RefSeq" id="WP_116356001.1">
    <property type="nucleotide sequence ID" value="NZ_LT976853.1"/>
</dbReference>
<name>A0A975X4Y9_9BURK</name>
<accession>A0A975X4Y9</accession>
<reference evidence="2 3" key="1">
    <citation type="submission" date="2018-01" db="EMBL/GenBank/DDBJ databases">
        <authorList>
            <person name="Clerissi C."/>
        </authorList>
    </citation>
    <scope>NUCLEOTIDE SEQUENCE [LARGE SCALE GENOMIC DNA]</scope>
    <source>
        <strain evidence="2">Cupriavidus sp. LMG 19464</strain>
    </source>
</reference>
<dbReference type="OrthoDB" id="8967213at2"/>
<gene>
    <name evidence="2" type="ORF">CBM2587_A70061</name>
</gene>
<evidence type="ECO:0000313" key="3">
    <source>
        <dbReference type="Proteomes" id="UP000256780"/>
    </source>
</evidence>
<organism evidence="2 3">
    <name type="scientific">Cupriavidus taiwanensis</name>
    <dbReference type="NCBI Taxonomy" id="164546"/>
    <lineage>
        <taxon>Bacteria</taxon>
        <taxon>Pseudomonadati</taxon>
        <taxon>Pseudomonadota</taxon>
        <taxon>Betaproteobacteria</taxon>
        <taxon>Burkholderiales</taxon>
        <taxon>Burkholderiaceae</taxon>
        <taxon>Cupriavidus</taxon>
    </lineage>
</organism>
<evidence type="ECO:0000256" key="1">
    <source>
        <dbReference type="SAM" id="Coils"/>
    </source>
</evidence>
<evidence type="ECO:0000313" key="2">
    <source>
        <dbReference type="EMBL" id="SOY55791.1"/>
    </source>
</evidence>
<protein>
    <submittedName>
        <fullName evidence="2">Uncharacterized protein</fullName>
    </submittedName>
</protein>
<comment type="caution">
    <text evidence="2">The sequence shown here is derived from an EMBL/GenBank/DDBJ whole genome shotgun (WGS) entry which is preliminary data.</text>
</comment>
<sequence length="244" mass="25951">MHTHTTTLPKSVLDALETHQRTRAAFESARDKVARLRGELQKHTKAAEAADAEALGARSEAAALMRDTGASMKQIRDLKSKERAAYTLAEDYRAIIAEVQLALEEAELEAGLAKGTESAAYSGVATAYAEGLFEVLGDSLAPLQHAVQALAHAYGRQAVESGGAPWEQRGYRSALDAALARAHSAISAGVKAATFDASRDPVLSLAERPNGLADFNVVSPATKQMKLAEFARRADALRTAVRNA</sequence>
<feature type="coiled-coil region" evidence="1">
    <location>
        <begin position="26"/>
        <end position="53"/>
    </location>
</feature>
<keyword evidence="1" id="KW-0175">Coiled coil</keyword>
<dbReference type="Proteomes" id="UP000256780">
    <property type="component" value="Chromosome CBM2587_a"/>
</dbReference>